<dbReference type="Pfam" id="PF00059">
    <property type="entry name" value="Lectin_C"/>
    <property type="match status" value="1"/>
</dbReference>
<feature type="region of interest" description="Disordered" evidence="1">
    <location>
        <begin position="233"/>
        <end position="260"/>
    </location>
</feature>
<dbReference type="InterPro" id="IPR016187">
    <property type="entry name" value="CTDL_fold"/>
</dbReference>
<evidence type="ECO:0000256" key="2">
    <source>
        <dbReference type="SAM" id="Phobius"/>
    </source>
</evidence>
<evidence type="ECO:0000313" key="4">
    <source>
        <dbReference type="EMBL" id="CAH3039665.1"/>
    </source>
</evidence>
<organism evidence="4 5">
    <name type="scientific">Porites lobata</name>
    <dbReference type="NCBI Taxonomy" id="104759"/>
    <lineage>
        <taxon>Eukaryota</taxon>
        <taxon>Metazoa</taxon>
        <taxon>Cnidaria</taxon>
        <taxon>Anthozoa</taxon>
        <taxon>Hexacorallia</taxon>
        <taxon>Scleractinia</taxon>
        <taxon>Fungiina</taxon>
        <taxon>Poritidae</taxon>
        <taxon>Porites</taxon>
    </lineage>
</organism>
<keyword evidence="5" id="KW-1185">Reference proteome</keyword>
<proteinExistence type="predicted"/>
<feature type="domain" description="C-type lectin" evidence="3">
    <location>
        <begin position="86"/>
        <end position="208"/>
    </location>
</feature>
<dbReference type="Proteomes" id="UP001159405">
    <property type="component" value="Unassembled WGS sequence"/>
</dbReference>
<keyword evidence="2" id="KW-0472">Membrane</keyword>
<dbReference type="InterPro" id="IPR016186">
    <property type="entry name" value="C-type_lectin-like/link_sf"/>
</dbReference>
<feature type="compositionally biased region" description="Low complexity" evidence="1">
    <location>
        <begin position="246"/>
        <end position="258"/>
    </location>
</feature>
<keyword evidence="2" id="KW-1133">Transmembrane helix</keyword>
<name>A0ABN8N006_9CNID</name>
<feature type="region of interest" description="Disordered" evidence="1">
    <location>
        <begin position="332"/>
        <end position="353"/>
    </location>
</feature>
<protein>
    <recommendedName>
        <fullName evidence="3">C-type lectin domain-containing protein</fullName>
    </recommendedName>
</protein>
<reference evidence="4 5" key="1">
    <citation type="submission" date="2022-05" db="EMBL/GenBank/DDBJ databases">
        <authorList>
            <consortium name="Genoscope - CEA"/>
            <person name="William W."/>
        </authorList>
    </citation>
    <scope>NUCLEOTIDE SEQUENCE [LARGE SCALE GENOMIC DNA]</scope>
</reference>
<evidence type="ECO:0000259" key="3">
    <source>
        <dbReference type="PROSITE" id="PS50041"/>
    </source>
</evidence>
<dbReference type="CDD" id="cd00037">
    <property type="entry name" value="CLECT"/>
    <property type="match status" value="1"/>
</dbReference>
<evidence type="ECO:0000256" key="1">
    <source>
        <dbReference type="SAM" id="MobiDB-lite"/>
    </source>
</evidence>
<comment type="caution">
    <text evidence="4">The sequence shown here is derived from an EMBL/GenBank/DDBJ whole genome shotgun (WGS) entry which is preliminary data.</text>
</comment>
<keyword evidence="2" id="KW-0812">Transmembrane</keyword>
<dbReference type="Gene3D" id="3.10.100.10">
    <property type="entry name" value="Mannose-Binding Protein A, subunit A"/>
    <property type="match status" value="1"/>
</dbReference>
<dbReference type="InterPro" id="IPR001304">
    <property type="entry name" value="C-type_lectin-like"/>
</dbReference>
<evidence type="ECO:0000313" key="5">
    <source>
        <dbReference type="Proteomes" id="UP001159405"/>
    </source>
</evidence>
<sequence length="416" mass="46581">MSCNVYVYFVSQGSYVRKESKLLLKVLKVFDIPIASDSKIMATLANYTLLLLSNCLNWKIYCDDPSSLSFRTAVQNELLLHIKGQKACSCYTFEGEMTDKMLNWKKANESCEATKKHLVVMETEREWQFITDEIRKLDINHNEWHIGLFNVSGNWTWINGKPLTLSKWQKNEPLPKDLYGLIHKNFPSGSYGTFSSNTGVVHRGYICEQETDNCDIADNISVCMRHYNVTKPTERPQTRTTSLLQSTATKTDSTSSATQPPVPAYSNLRLGYEDKYDTMVVVAATLAALLFIALIALAVVLFLWCKTRQSNDARDKTAERIELEIQNASLLNPAQGAHRRQTGVSDENDEEGCEDEIVQPGGMECGYATLHRLSRTPGDGLYTSLTSCDSANNGRGASNDSPIYVNQVPSSEYVNG</sequence>
<dbReference type="InterPro" id="IPR050111">
    <property type="entry name" value="C-type_lectin/snaclec_domain"/>
</dbReference>
<dbReference type="PROSITE" id="PS50041">
    <property type="entry name" value="C_TYPE_LECTIN_2"/>
    <property type="match status" value="1"/>
</dbReference>
<feature type="region of interest" description="Disordered" evidence="1">
    <location>
        <begin position="393"/>
        <end position="416"/>
    </location>
</feature>
<accession>A0ABN8N006</accession>
<dbReference type="SUPFAM" id="SSF56436">
    <property type="entry name" value="C-type lectin-like"/>
    <property type="match status" value="1"/>
</dbReference>
<gene>
    <name evidence="4" type="ORF">PLOB_00042831</name>
</gene>
<dbReference type="PANTHER" id="PTHR22803">
    <property type="entry name" value="MANNOSE, PHOSPHOLIPASE, LECTIN RECEPTOR RELATED"/>
    <property type="match status" value="1"/>
</dbReference>
<dbReference type="SMART" id="SM00034">
    <property type="entry name" value="CLECT"/>
    <property type="match status" value="1"/>
</dbReference>
<feature type="transmembrane region" description="Helical" evidence="2">
    <location>
        <begin position="279"/>
        <end position="304"/>
    </location>
</feature>
<feature type="compositionally biased region" description="Polar residues" evidence="1">
    <location>
        <begin position="407"/>
        <end position="416"/>
    </location>
</feature>
<dbReference type="EMBL" id="CALNXK010000007">
    <property type="protein sequence ID" value="CAH3039665.1"/>
    <property type="molecule type" value="Genomic_DNA"/>
</dbReference>